<dbReference type="RefSeq" id="WP_145100628.1">
    <property type="nucleotide sequence ID" value="NZ_CP036348.1"/>
</dbReference>
<dbReference type="OrthoDB" id="287865at2"/>
<evidence type="ECO:0000313" key="3">
    <source>
        <dbReference type="Proteomes" id="UP000315082"/>
    </source>
</evidence>
<dbReference type="EMBL" id="CP036348">
    <property type="protein sequence ID" value="QDV70813.1"/>
    <property type="molecule type" value="Genomic_DNA"/>
</dbReference>
<feature type="compositionally biased region" description="Pro residues" evidence="1">
    <location>
        <begin position="95"/>
        <end position="104"/>
    </location>
</feature>
<keyword evidence="3" id="KW-1185">Reference proteome</keyword>
<protein>
    <submittedName>
        <fullName evidence="2">Uncharacterized protein</fullName>
    </submittedName>
</protein>
<dbReference type="Proteomes" id="UP000315082">
    <property type="component" value="Chromosome"/>
</dbReference>
<gene>
    <name evidence="2" type="ORF">Poly24_45460</name>
</gene>
<dbReference type="KEGG" id="rcf:Poly24_45460"/>
<evidence type="ECO:0000313" key="2">
    <source>
        <dbReference type="EMBL" id="QDV70813.1"/>
    </source>
</evidence>
<sequence>MHFTFKHCPKTHRHVLRSLLAMTGLFVSIGCDHEPDYLHPGEAVSITILSGGQPVPAGQLNLSGQGGGATLDPQGVASLEHVPYGTYQVTLLPPEVDPVPPEPGSAPSAVATPTPFPKKFASAKTTPLSITVAEGTENSFTLDIKE</sequence>
<organism evidence="2 3">
    <name type="scientific">Rosistilla carotiformis</name>
    <dbReference type="NCBI Taxonomy" id="2528017"/>
    <lineage>
        <taxon>Bacteria</taxon>
        <taxon>Pseudomonadati</taxon>
        <taxon>Planctomycetota</taxon>
        <taxon>Planctomycetia</taxon>
        <taxon>Pirellulales</taxon>
        <taxon>Pirellulaceae</taxon>
        <taxon>Rosistilla</taxon>
    </lineage>
</organism>
<dbReference type="AlphaFoldDB" id="A0A518JZ50"/>
<proteinExistence type="predicted"/>
<name>A0A518JZ50_9BACT</name>
<feature type="region of interest" description="Disordered" evidence="1">
    <location>
        <begin position="93"/>
        <end position="116"/>
    </location>
</feature>
<accession>A0A518JZ50</accession>
<dbReference type="PROSITE" id="PS51257">
    <property type="entry name" value="PROKAR_LIPOPROTEIN"/>
    <property type="match status" value="1"/>
</dbReference>
<evidence type="ECO:0000256" key="1">
    <source>
        <dbReference type="SAM" id="MobiDB-lite"/>
    </source>
</evidence>
<reference evidence="2 3" key="1">
    <citation type="submission" date="2019-02" db="EMBL/GenBank/DDBJ databases">
        <title>Deep-cultivation of Planctomycetes and their phenomic and genomic characterization uncovers novel biology.</title>
        <authorList>
            <person name="Wiegand S."/>
            <person name="Jogler M."/>
            <person name="Boedeker C."/>
            <person name="Pinto D."/>
            <person name="Vollmers J."/>
            <person name="Rivas-Marin E."/>
            <person name="Kohn T."/>
            <person name="Peeters S.H."/>
            <person name="Heuer A."/>
            <person name="Rast P."/>
            <person name="Oberbeckmann S."/>
            <person name="Bunk B."/>
            <person name="Jeske O."/>
            <person name="Meyerdierks A."/>
            <person name="Storesund J.E."/>
            <person name="Kallscheuer N."/>
            <person name="Luecker S."/>
            <person name="Lage O.M."/>
            <person name="Pohl T."/>
            <person name="Merkel B.J."/>
            <person name="Hornburger P."/>
            <person name="Mueller R.-W."/>
            <person name="Bruemmer F."/>
            <person name="Labrenz M."/>
            <person name="Spormann A.M."/>
            <person name="Op den Camp H."/>
            <person name="Overmann J."/>
            <person name="Amann R."/>
            <person name="Jetten M.S.M."/>
            <person name="Mascher T."/>
            <person name="Medema M.H."/>
            <person name="Devos D.P."/>
            <person name="Kaster A.-K."/>
            <person name="Ovreas L."/>
            <person name="Rohde M."/>
            <person name="Galperin M.Y."/>
            <person name="Jogler C."/>
        </authorList>
    </citation>
    <scope>NUCLEOTIDE SEQUENCE [LARGE SCALE GENOMIC DNA]</scope>
    <source>
        <strain evidence="2 3">Poly24</strain>
    </source>
</reference>